<dbReference type="Proteomes" id="UP001339167">
    <property type="component" value="Unassembled WGS sequence"/>
</dbReference>
<evidence type="ECO:0000259" key="3">
    <source>
        <dbReference type="PROSITE" id="PS51724"/>
    </source>
</evidence>
<dbReference type="InterPro" id="IPR036680">
    <property type="entry name" value="SPOR-like_sf"/>
</dbReference>
<dbReference type="Gene3D" id="3.30.70.1070">
    <property type="entry name" value="Sporulation related repeat"/>
    <property type="match status" value="1"/>
</dbReference>
<dbReference type="EMBL" id="JAUGZK010000002">
    <property type="protein sequence ID" value="MEE2023410.1"/>
    <property type="molecule type" value="Genomic_DNA"/>
</dbReference>
<protein>
    <recommendedName>
        <fullName evidence="3">SPOR domain-containing protein</fullName>
    </recommendedName>
</protein>
<keyword evidence="2" id="KW-1133">Transmembrane helix</keyword>
<dbReference type="InterPro" id="IPR027417">
    <property type="entry name" value="P-loop_NTPase"/>
</dbReference>
<feature type="region of interest" description="Disordered" evidence="1">
    <location>
        <begin position="252"/>
        <end position="287"/>
    </location>
</feature>
<sequence>MLPSTLATKLQAHATILPSQRELLERVLFQIEFNGFQHIHLVGAAGTGKTTLGLVLAELFSDSMNLAYFSAQPDMSTSQCQQLLLQQWFGLSDHEGTLMQQLEQPQPQPLLWILDGQGPLPAACLSLLRAHPVHIITTGPEVLPEADLNLAIPAITVAEAESLLPADMLRSIPAAQRLQAAAGNLHLLLEPDRIAANQQSSVLPRSPAQIYSTLALVLALLLCTGGLVFWWLYQADEHQVVEADNQLRSPVSAWSPVQQAQSTSSPDPTAQTQPGLSSGPEHSEQSGAVSMLEMPAAELGLDAVEAEVDVSLEINLPIVTPELDAPVDVALTDAETRRSSFLHDEAELLSMDKAHYALQLGVFASVAAAERMQLSYPELPVMIYQRQSTNQLPQWVLVLASYAAASEARAIRATLPAAIQAETPFIKTIAQIWQEIEDFQQMQGNRFE</sequence>
<proteinExistence type="predicted"/>
<comment type="caution">
    <text evidence="4">The sequence shown here is derived from an EMBL/GenBank/DDBJ whole genome shotgun (WGS) entry which is preliminary data.</text>
</comment>
<dbReference type="RefSeq" id="WP_330086760.1">
    <property type="nucleotide sequence ID" value="NZ_JAUGZK010000002.1"/>
</dbReference>
<accession>A0ABU7JE32</accession>
<feature type="domain" description="SPOR" evidence="3">
    <location>
        <begin position="350"/>
        <end position="428"/>
    </location>
</feature>
<feature type="transmembrane region" description="Helical" evidence="2">
    <location>
        <begin position="210"/>
        <end position="233"/>
    </location>
</feature>
<evidence type="ECO:0000256" key="2">
    <source>
        <dbReference type="SAM" id="Phobius"/>
    </source>
</evidence>
<name>A0ABU7JE32_9GAMM</name>
<dbReference type="SUPFAM" id="SSF52540">
    <property type="entry name" value="P-loop containing nucleoside triphosphate hydrolases"/>
    <property type="match status" value="1"/>
</dbReference>
<evidence type="ECO:0000256" key="1">
    <source>
        <dbReference type="SAM" id="MobiDB-lite"/>
    </source>
</evidence>
<reference evidence="4 5" key="1">
    <citation type="submission" date="2023-06" db="EMBL/GenBank/DDBJ databases">
        <title>Alkalimonas sp., MEB004 an alkaliphilic bacterium isolated from Lonar Lake, India.</title>
        <authorList>
            <person name="Joshi A."/>
            <person name="Thite S."/>
        </authorList>
    </citation>
    <scope>NUCLEOTIDE SEQUENCE [LARGE SCALE GENOMIC DNA]</scope>
    <source>
        <strain evidence="4 5">MEB004</strain>
    </source>
</reference>
<organism evidence="4 5">
    <name type="scientific">Alkalimonas mucilaginosa</name>
    <dbReference type="NCBI Taxonomy" id="3057676"/>
    <lineage>
        <taxon>Bacteria</taxon>
        <taxon>Pseudomonadati</taxon>
        <taxon>Pseudomonadota</taxon>
        <taxon>Gammaproteobacteria</taxon>
        <taxon>Alkalimonas</taxon>
    </lineage>
</organism>
<dbReference type="InterPro" id="IPR007730">
    <property type="entry name" value="SPOR-like_dom"/>
</dbReference>
<evidence type="ECO:0000313" key="5">
    <source>
        <dbReference type="Proteomes" id="UP001339167"/>
    </source>
</evidence>
<dbReference type="PROSITE" id="PS51724">
    <property type="entry name" value="SPOR"/>
    <property type="match status" value="1"/>
</dbReference>
<gene>
    <name evidence="4" type="ORF">QWF21_04060</name>
</gene>
<feature type="compositionally biased region" description="Polar residues" evidence="1">
    <location>
        <begin position="255"/>
        <end position="276"/>
    </location>
</feature>
<keyword evidence="5" id="KW-1185">Reference proteome</keyword>
<keyword evidence="2" id="KW-0472">Membrane</keyword>
<evidence type="ECO:0000313" key="4">
    <source>
        <dbReference type="EMBL" id="MEE2023410.1"/>
    </source>
</evidence>
<keyword evidence="2" id="KW-0812">Transmembrane</keyword>
<dbReference type="Pfam" id="PF05036">
    <property type="entry name" value="SPOR"/>
    <property type="match status" value="1"/>
</dbReference>